<keyword evidence="2" id="KW-1133">Transmembrane helix</keyword>
<dbReference type="Proteomes" id="UP000646877">
    <property type="component" value="Unassembled WGS sequence"/>
</dbReference>
<reference evidence="4 6" key="2">
    <citation type="submission" date="2023-10" db="EMBL/GenBank/DDBJ databases">
        <title>To unveil natural product biosynthetic capacity in Pseudoalteromonas.</title>
        <authorList>
            <person name="Wang J."/>
        </authorList>
    </citation>
    <scope>NUCLEOTIDE SEQUENCE [LARGE SCALE GENOMIC DNA]</scope>
    <source>
        <strain evidence="4 6">DSM 15914</strain>
    </source>
</reference>
<dbReference type="GO" id="GO:0046872">
    <property type="term" value="F:metal ion binding"/>
    <property type="evidence" value="ECO:0007669"/>
    <property type="project" value="UniProtKB-KW"/>
</dbReference>
<dbReference type="Proteomes" id="UP001304419">
    <property type="component" value="Chromosome 1"/>
</dbReference>
<dbReference type="PROSITE" id="PS00202">
    <property type="entry name" value="RUBREDOXIN"/>
    <property type="match status" value="1"/>
</dbReference>
<evidence type="ECO:0000313" key="4">
    <source>
        <dbReference type="EMBL" id="WOX30437.1"/>
    </source>
</evidence>
<keyword evidence="2" id="KW-0812">Transmembrane</keyword>
<dbReference type="InterPro" id="IPR018527">
    <property type="entry name" value="Rubredoxin_Fe_BS"/>
</dbReference>
<sequence length="217" mass="23381">MTSGPNADPEKATKTGIAAHITAAAPGGPRYNASLTSQQRRSAQNGIWLCSKCAGFIDSDFLNYPVSSLLKWKRDAEGEADDHNKGRKAGLPMPPENDEVIEQGWGCPFCGTTVPFGKSVCLGCHAEVIPGLTRREREEIGKTGMMAGGGLALLVLVMLPNWLKTSYAWDVDIFFGMGIYGILGIAIPALLGGFFAIKIATEKKLCEPPRFFRHTHG</sequence>
<keyword evidence="1" id="KW-0479">Metal-binding</keyword>
<dbReference type="AlphaFoldDB" id="A0A8I2H792"/>
<dbReference type="RefSeq" id="WP_128728144.1">
    <property type="nucleotide sequence ID" value="NZ_CBCSDF010000028.1"/>
</dbReference>
<feature type="transmembrane region" description="Helical" evidence="2">
    <location>
        <begin position="175"/>
        <end position="197"/>
    </location>
</feature>
<protein>
    <submittedName>
        <fullName evidence="3">Uncharacterized protein</fullName>
    </submittedName>
</protein>
<evidence type="ECO:0000256" key="1">
    <source>
        <dbReference type="ARBA" id="ARBA00022723"/>
    </source>
</evidence>
<evidence type="ECO:0000313" key="5">
    <source>
        <dbReference type="Proteomes" id="UP000646877"/>
    </source>
</evidence>
<dbReference type="EMBL" id="CP137578">
    <property type="protein sequence ID" value="WOX30437.1"/>
    <property type="molecule type" value="Genomic_DNA"/>
</dbReference>
<evidence type="ECO:0000313" key="6">
    <source>
        <dbReference type="Proteomes" id="UP001304419"/>
    </source>
</evidence>
<keyword evidence="6" id="KW-1185">Reference proteome</keyword>
<evidence type="ECO:0000313" key="3">
    <source>
        <dbReference type="EMBL" id="NLR24288.1"/>
    </source>
</evidence>
<reference evidence="3" key="1">
    <citation type="submission" date="2019-10" db="EMBL/GenBank/DDBJ databases">
        <authorList>
            <person name="Paulsen S."/>
        </authorList>
    </citation>
    <scope>NUCLEOTIDE SEQUENCE</scope>
    <source>
        <strain evidence="3">LMG 19692</strain>
    </source>
</reference>
<accession>A0A8I2H792</accession>
<dbReference type="EMBL" id="WEIA01000027">
    <property type="protein sequence ID" value="NLR24288.1"/>
    <property type="molecule type" value="Genomic_DNA"/>
</dbReference>
<evidence type="ECO:0000256" key="2">
    <source>
        <dbReference type="SAM" id="Phobius"/>
    </source>
</evidence>
<proteinExistence type="predicted"/>
<feature type="transmembrane region" description="Helical" evidence="2">
    <location>
        <begin position="144"/>
        <end position="163"/>
    </location>
</feature>
<gene>
    <name evidence="3" type="ORF">F9Y85_23845</name>
    <name evidence="4" type="ORF">R5H13_09320</name>
</gene>
<organism evidence="3 5">
    <name type="scientific">Pseudoalteromonas maricaloris</name>
    <dbReference type="NCBI Taxonomy" id="184924"/>
    <lineage>
        <taxon>Bacteria</taxon>
        <taxon>Pseudomonadati</taxon>
        <taxon>Pseudomonadota</taxon>
        <taxon>Gammaproteobacteria</taxon>
        <taxon>Alteromonadales</taxon>
        <taxon>Pseudoalteromonadaceae</taxon>
        <taxon>Pseudoalteromonas</taxon>
    </lineage>
</organism>
<name>A0A8I2H792_9GAMM</name>
<keyword evidence="2" id="KW-0472">Membrane</keyword>